<feature type="compositionally biased region" description="Pro residues" evidence="6">
    <location>
        <begin position="21"/>
        <end position="66"/>
    </location>
</feature>
<keyword evidence="2" id="KW-0964">Secreted</keyword>
<keyword evidence="5" id="KW-1015">Disulfide bond</keyword>
<evidence type="ECO:0000256" key="2">
    <source>
        <dbReference type="ARBA" id="ARBA00022525"/>
    </source>
</evidence>
<dbReference type="MEROPS" id="S01.234"/>
<proteinExistence type="predicted"/>
<accession>E9EED8</accession>
<dbReference type="GO" id="GO:0004252">
    <property type="term" value="F:serine-type endopeptidase activity"/>
    <property type="evidence" value="ECO:0007669"/>
    <property type="project" value="InterPro"/>
</dbReference>
<dbReference type="eggNOG" id="KOG3627">
    <property type="taxonomic scope" value="Eukaryota"/>
</dbReference>
<dbReference type="OrthoDB" id="6380398at2759"/>
<dbReference type="EMBL" id="GL698568">
    <property type="protein sequence ID" value="EFY85697.1"/>
    <property type="molecule type" value="Genomic_DNA"/>
</dbReference>
<feature type="domain" description="Peptidase S1" evidence="7">
    <location>
        <begin position="139"/>
        <end position="242"/>
    </location>
</feature>
<evidence type="ECO:0000256" key="5">
    <source>
        <dbReference type="ARBA" id="ARBA00023157"/>
    </source>
</evidence>
<name>E9EED8_METAQ</name>
<keyword evidence="3 8" id="KW-0645">Protease</keyword>
<protein>
    <submittedName>
        <fullName evidence="8">Extracellular trypsin protease</fullName>
    </submittedName>
</protein>
<dbReference type="InterPro" id="IPR001254">
    <property type="entry name" value="Trypsin_dom"/>
</dbReference>
<dbReference type="PANTHER" id="PTHR24264">
    <property type="entry name" value="TRYPSIN-RELATED"/>
    <property type="match status" value="1"/>
</dbReference>
<evidence type="ECO:0000313" key="9">
    <source>
        <dbReference type="Proteomes" id="UP000002499"/>
    </source>
</evidence>
<feature type="region of interest" description="Disordered" evidence="6">
    <location>
        <begin position="241"/>
        <end position="262"/>
    </location>
</feature>
<dbReference type="GO" id="GO:0006508">
    <property type="term" value="P:proteolysis"/>
    <property type="evidence" value="ECO:0007669"/>
    <property type="project" value="UniProtKB-KW"/>
</dbReference>
<organism evidence="9">
    <name type="scientific">Metarhizium acridum (strain CQMa 102)</name>
    <dbReference type="NCBI Taxonomy" id="655827"/>
    <lineage>
        <taxon>Eukaryota</taxon>
        <taxon>Fungi</taxon>
        <taxon>Dikarya</taxon>
        <taxon>Ascomycota</taxon>
        <taxon>Pezizomycotina</taxon>
        <taxon>Sordariomycetes</taxon>
        <taxon>Hypocreomycetidae</taxon>
        <taxon>Hypocreales</taxon>
        <taxon>Clavicipitaceae</taxon>
        <taxon>Metarhizium</taxon>
    </lineage>
</organism>
<gene>
    <name evidence="8" type="ORF">MAC_08236</name>
</gene>
<comment type="subcellular location">
    <subcellularLocation>
        <location evidence="1">Secreted</location>
    </subcellularLocation>
</comment>
<dbReference type="SUPFAM" id="SSF50494">
    <property type="entry name" value="Trypsin-like serine proteases"/>
    <property type="match status" value="1"/>
</dbReference>
<dbReference type="FunFam" id="2.40.10.10:FF:000002">
    <property type="entry name" value="Transmembrane protease serine"/>
    <property type="match status" value="1"/>
</dbReference>
<dbReference type="PANTHER" id="PTHR24264:SF65">
    <property type="entry name" value="SRCR DOMAIN-CONTAINING PROTEIN"/>
    <property type="match status" value="1"/>
</dbReference>
<dbReference type="InterPro" id="IPR050127">
    <property type="entry name" value="Serine_Proteases_S1"/>
</dbReference>
<reference evidence="8 9" key="1">
    <citation type="journal article" date="2011" name="PLoS Genet.">
        <title>Genome sequencing and comparative transcriptomics of the model entomopathogenic fungi Metarhizium anisopliae and M. acridum.</title>
        <authorList>
            <person name="Gao Q."/>
            <person name="Jin K."/>
            <person name="Ying S.H."/>
            <person name="Zhang Y."/>
            <person name="Xiao G."/>
            <person name="Shang Y."/>
            <person name="Duan Z."/>
            <person name="Hu X."/>
            <person name="Xie X.Q."/>
            <person name="Zhou G."/>
            <person name="Peng G."/>
            <person name="Luo Z."/>
            <person name="Huang W."/>
            <person name="Wang B."/>
            <person name="Fang W."/>
            <person name="Wang S."/>
            <person name="Zhong Y."/>
            <person name="Ma L.J."/>
            <person name="St Leger R.J."/>
            <person name="Zhao G.P."/>
            <person name="Pei Y."/>
            <person name="Feng M.G."/>
            <person name="Xia Y."/>
            <person name="Wang C."/>
        </authorList>
    </citation>
    <scope>NUCLEOTIDE SEQUENCE [LARGE SCALE GENOMIC DNA]</scope>
    <source>
        <strain evidence="8 9">CQMa 102</strain>
    </source>
</reference>
<dbReference type="STRING" id="655827.E9EED8"/>
<dbReference type="PROSITE" id="PS50240">
    <property type="entry name" value="TRYPSIN_DOM"/>
    <property type="match status" value="1"/>
</dbReference>
<keyword evidence="4" id="KW-0378">Hydrolase</keyword>
<evidence type="ECO:0000256" key="1">
    <source>
        <dbReference type="ARBA" id="ARBA00004613"/>
    </source>
</evidence>
<keyword evidence="9" id="KW-1185">Reference proteome</keyword>
<dbReference type="InterPro" id="IPR033116">
    <property type="entry name" value="TRYPSIN_SER"/>
</dbReference>
<evidence type="ECO:0000259" key="7">
    <source>
        <dbReference type="PROSITE" id="PS50240"/>
    </source>
</evidence>
<dbReference type="InParanoid" id="E9EED8"/>
<dbReference type="Proteomes" id="UP000002499">
    <property type="component" value="Unassembled WGS sequence"/>
</dbReference>
<evidence type="ECO:0000256" key="6">
    <source>
        <dbReference type="SAM" id="MobiDB-lite"/>
    </source>
</evidence>
<dbReference type="SMART" id="SM00020">
    <property type="entry name" value="Tryp_SPc"/>
    <property type="match status" value="1"/>
</dbReference>
<sequence length="262" mass="26774">MVALLAVSQSSLGQMGATKDPNPPQGNPPPGFPPQGNPPPGFPPQDFPPQGFPPQGFPPQGFPPGIIPRDAPQEPSPKLWLPEGFDPSFPGLPGSGPQGPPTGGPGLPGQDPNAPVGQGPNFPSGQDPGFPQPPQDPQGPNNEETLAPQLLREAALEVIDRNVCHEAYLSSPSRISQNMICAGVSGAAKDSCYGDSGGPLVDANSKTLVGIVSFGLGCANPAAPGVYTKVSSYLDFINNPSGGGNQPPNDFPNTIPGGWPFS</sequence>
<dbReference type="HOGENOM" id="CLU_1062030_0_0_1"/>
<dbReference type="InterPro" id="IPR009003">
    <property type="entry name" value="Peptidase_S1_PA"/>
</dbReference>
<dbReference type="GO" id="GO:0005576">
    <property type="term" value="C:extracellular region"/>
    <property type="evidence" value="ECO:0007669"/>
    <property type="project" value="UniProtKB-SubCell"/>
</dbReference>
<dbReference type="AlphaFoldDB" id="E9EED8"/>
<dbReference type="Pfam" id="PF00089">
    <property type="entry name" value="Trypsin"/>
    <property type="match status" value="1"/>
</dbReference>
<dbReference type="PROSITE" id="PS00135">
    <property type="entry name" value="TRYPSIN_SER"/>
    <property type="match status" value="1"/>
</dbReference>
<dbReference type="InterPro" id="IPR043504">
    <property type="entry name" value="Peptidase_S1_PA_chymotrypsin"/>
</dbReference>
<dbReference type="CDD" id="cd00190">
    <property type="entry name" value="Tryp_SPc"/>
    <property type="match status" value="1"/>
</dbReference>
<evidence type="ECO:0000313" key="8">
    <source>
        <dbReference type="EMBL" id="EFY85697.1"/>
    </source>
</evidence>
<feature type="region of interest" description="Disordered" evidence="6">
    <location>
        <begin position="1"/>
        <end position="144"/>
    </location>
</feature>
<evidence type="ECO:0000256" key="4">
    <source>
        <dbReference type="ARBA" id="ARBA00022801"/>
    </source>
</evidence>
<dbReference type="Gene3D" id="2.40.10.10">
    <property type="entry name" value="Trypsin-like serine proteases"/>
    <property type="match status" value="1"/>
</dbReference>
<evidence type="ECO:0000256" key="3">
    <source>
        <dbReference type="ARBA" id="ARBA00022670"/>
    </source>
</evidence>